<evidence type="ECO:0000256" key="2">
    <source>
        <dbReference type="ARBA" id="ARBA00022475"/>
    </source>
</evidence>
<comment type="caution">
    <text evidence="8">The sequence shown here is derived from an EMBL/GenBank/DDBJ whole genome shotgun (WGS) entry which is preliminary data.</text>
</comment>
<feature type="transmembrane region" description="Helical" evidence="6">
    <location>
        <begin position="270"/>
        <end position="288"/>
    </location>
</feature>
<dbReference type="Pfam" id="PF07690">
    <property type="entry name" value="MFS_1"/>
    <property type="match status" value="1"/>
</dbReference>
<name>A0ABW3JNT0_9FLAO</name>
<dbReference type="RefSeq" id="WP_379926870.1">
    <property type="nucleotide sequence ID" value="NZ_JBHTJI010000042.1"/>
</dbReference>
<feature type="transmembrane region" description="Helical" evidence="6">
    <location>
        <begin position="75"/>
        <end position="94"/>
    </location>
</feature>
<comment type="subcellular location">
    <subcellularLocation>
        <location evidence="1">Cell inner membrane</location>
        <topology evidence="1">Multi-pass membrane protein</topology>
    </subcellularLocation>
</comment>
<keyword evidence="5 6" id="KW-0472">Membrane</keyword>
<keyword evidence="2" id="KW-1003">Cell membrane</keyword>
<dbReference type="InterPro" id="IPR050375">
    <property type="entry name" value="MFS_TsgA-like"/>
</dbReference>
<evidence type="ECO:0000256" key="3">
    <source>
        <dbReference type="ARBA" id="ARBA00022692"/>
    </source>
</evidence>
<feature type="transmembrane region" description="Helical" evidence="6">
    <location>
        <begin position="231"/>
        <end position="250"/>
    </location>
</feature>
<feature type="domain" description="Major facilitator superfamily (MFS) profile" evidence="7">
    <location>
        <begin position="7"/>
        <end position="416"/>
    </location>
</feature>
<feature type="transmembrane region" description="Helical" evidence="6">
    <location>
        <begin position="183"/>
        <end position="203"/>
    </location>
</feature>
<dbReference type="SUPFAM" id="SSF103473">
    <property type="entry name" value="MFS general substrate transporter"/>
    <property type="match status" value="1"/>
</dbReference>
<keyword evidence="9" id="KW-1185">Reference proteome</keyword>
<evidence type="ECO:0000256" key="5">
    <source>
        <dbReference type="ARBA" id="ARBA00023136"/>
    </source>
</evidence>
<feature type="transmembrane region" description="Helical" evidence="6">
    <location>
        <begin position="42"/>
        <end position="63"/>
    </location>
</feature>
<feature type="transmembrane region" description="Helical" evidence="6">
    <location>
        <begin position="379"/>
        <end position="398"/>
    </location>
</feature>
<sequence>MKTNYILVLLILLAFFVISFLTNILGALNPSVSLSYNLSETMAGFLPFSFFIAYGVMSIPAGFMIEKYGEKRMMLIGFALALFASVFFACIPSFNVFLFSLFTIGTGMAILQVVINPLLRESGGKENYAFTSVMGQLIFGVASFVSPLVYSWLVTSIGNAENTSLIINLLSGVTSKGMSWTSIYWIFAFLSLILIVLVFLIKFPNVSLEDDEKVGTKESYLLLFKNRTVQLFFFGLFAYVGVEQGISYWMSKFLQTYHGFDYETTGASAVANFWGLMTIGGVVGLILLKFIDSKLVLKIFTSLAILSLSFALFGSAEESLYGFQYCGFLLSVMYPIIFSLGLNSIDKLHGAFAGILVSGIMGGAVIQLLIGFISDFTSLKVGMLLNFVLLLYIFYIGFSAKPLINNKTINLKDKFK</sequence>
<evidence type="ECO:0000256" key="6">
    <source>
        <dbReference type="SAM" id="Phobius"/>
    </source>
</evidence>
<dbReference type="Gene3D" id="1.20.1250.20">
    <property type="entry name" value="MFS general substrate transporter like domains"/>
    <property type="match status" value="2"/>
</dbReference>
<proteinExistence type="predicted"/>
<organism evidence="8 9">
    <name type="scientific">Mariniflexile jejuense</name>
    <dbReference type="NCBI Taxonomy" id="1173582"/>
    <lineage>
        <taxon>Bacteria</taxon>
        <taxon>Pseudomonadati</taxon>
        <taxon>Bacteroidota</taxon>
        <taxon>Flavobacteriia</taxon>
        <taxon>Flavobacteriales</taxon>
        <taxon>Flavobacteriaceae</taxon>
        <taxon>Mariniflexile</taxon>
    </lineage>
</organism>
<dbReference type="EMBL" id="JBHTJI010000042">
    <property type="protein sequence ID" value="MFD0991188.1"/>
    <property type="molecule type" value="Genomic_DNA"/>
</dbReference>
<feature type="transmembrane region" description="Helical" evidence="6">
    <location>
        <begin position="295"/>
        <end position="316"/>
    </location>
</feature>
<reference evidence="9" key="1">
    <citation type="journal article" date="2019" name="Int. J. Syst. Evol. Microbiol.">
        <title>The Global Catalogue of Microorganisms (GCM) 10K type strain sequencing project: providing services to taxonomists for standard genome sequencing and annotation.</title>
        <authorList>
            <consortium name="The Broad Institute Genomics Platform"/>
            <consortium name="The Broad Institute Genome Sequencing Center for Infectious Disease"/>
            <person name="Wu L."/>
            <person name="Ma J."/>
        </authorList>
    </citation>
    <scope>NUCLEOTIDE SEQUENCE [LARGE SCALE GENOMIC DNA]</scope>
    <source>
        <strain evidence="9">CCUG 62414</strain>
    </source>
</reference>
<keyword evidence="4 6" id="KW-1133">Transmembrane helix</keyword>
<evidence type="ECO:0000313" key="9">
    <source>
        <dbReference type="Proteomes" id="UP001597061"/>
    </source>
</evidence>
<protein>
    <submittedName>
        <fullName evidence="8">MFS transporter</fullName>
    </submittedName>
</protein>
<evidence type="ECO:0000313" key="8">
    <source>
        <dbReference type="EMBL" id="MFD0991188.1"/>
    </source>
</evidence>
<dbReference type="InterPro" id="IPR020846">
    <property type="entry name" value="MFS_dom"/>
</dbReference>
<feature type="transmembrane region" description="Helical" evidence="6">
    <location>
        <begin position="128"/>
        <end position="153"/>
    </location>
</feature>
<accession>A0ABW3JNT0</accession>
<feature type="transmembrane region" description="Helical" evidence="6">
    <location>
        <begin position="322"/>
        <end position="340"/>
    </location>
</feature>
<gene>
    <name evidence="8" type="ORF">ACFQ1R_13855</name>
</gene>
<dbReference type="PANTHER" id="PTHR43702">
    <property type="entry name" value="L-FUCOSE-PROTON SYMPORTER"/>
    <property type="match status" value="1"/>
</dbReference>
<feature type="transmembrane region" description="Helical" evidence="6">
    <location>
        <begin position="100"/>
        <end position="119"/>
    </location>
</feature>
<dbReference type="InterPro" id="IPR011701">
    <property type="entry name" value="MFS"/>
</dbReference>
<dbReference type="Proteomes" id="UP001597061">
    <property type="component" value="Unassembled WGS sequence"/>
</dbReference>
<keyword evidence="3 6" id="KW-0812">Transmembrane</keyword>
<dbReference type="InterPro" id="IPR036259">
    <property type="entry name" value="MFS_trans_sf"/>
</dbReference>
<dbReference type="PROSITE" id="PS50850">
    <property type="entry name" value="MFS"/>
    <property type="match status" value="1"/>
</dbReference>
<dbReference type="PANTHER" id="PTHR43702:SF12">
    <property type="entry name" value="N-ACETYL GLUCOSAMINE TRANSPORTER NAGP"/>
    <property type="match status" value="1"/>
</dbReference>
<evidence type="ECO:0000259" key="7">
    <source>
        <dbReference type="PROSITE" id="PS50850"/>
    </source>
</evidence>
<evidence type="ECO:0000256" key="4">
    <source>
        <dbReference type="ARBA" id="ARBA00022989"/>
    </source>
</evidence>
<feature type="transmembrane region" description="Helical" evidence="6">
    <location>
        <begin position="352"/>
        <end position="373"/>
    </location>
</feature>
<evidence type="ECO:0000256" key="1">
    <source>
        <dbReference type="ARBA" id="ARBA00004429"/>
    </source>
</evidence>